<feature type="domain" description="Cytochrome c" evidence="8">
    <location>
        <begin position="176"/>
        <end position="256"/>
    </location>
</feature>
<keyword evidence="4" id="KW-0249">Electron transport</keyword>
<feature type="domain" description="Cytochrome c" evidence="8">
    <location>
        <begin position="285"/>
        <end position="375"/>
    </location>
</feature>
<keyword evidence="7" id="KW-1133">Transmembrane helix</keyword>
<evidence type="ECO:0000256" key="7">
    <source>
        <dbReference type="SAM" id="Phobius"/>
    </source>
</evidence>
<feature type="domain" description="Cytochrome c" evidence="8">
    <location>
        <begin position="74"/>
        <end position="160"/>
    </location>
</feature>
<dbReference type="Gene3D" id="1.10.760.10">
    <property type="entry name" value="Cytochrome c-like domain"/>
    <property type="match status" value="3"/>
</dbReference>
<proteinExistence type="predicted"/>
<dbReference type="EMBL" id="BAABRO010000002">
    <property type="protein sequence ID" value="GAA5505823.1"/>
    <property type="molecule type" value="Genomic_DNA"/>
</dbReference>
<evidence type="ECO:0000256" key="1">
    <source>
        <dbReference type="ARBA" id="ARBA00022448"/>
    </source>
</evidence>
<keyword evidence="5 6" id="KW-0408">Iron</keyword>
<keyword evidence="2 6" id="KW-0349">Heme</keyword>
<keyword evidence="1" id="KW-0813">Transport</keyword>
<evidence type="ECO:0000256" key="4">
    <source>
        <dbReference type="ARBA" id="ARBA00022982"/>
    </source>
</evidence>
<sequence>MSNSRTNWQRFKELTILMVGLGVIGVLVLVTGVFPIKASSGHWPITTWVLDFASDRSVAFHSAGIESPPLDEPGMIRLGAASYDANCRWCHGRPGLPEPRVPGEMTPSPPFFPTAKLDHEPRELFYIVKHGIKFAGMPAWTARQREDEIWPLVAFLKSFPELEEATYLDHVEVAMETDSAVTQLVAAACAACHGPHGHGRAGDRVPMIAGQNREYLQLTLEAYKTGQRHSGIMEPIAARLTAEDIRRLADYFSNQSEHAAASQTVEASSHSASADLATLTESERRLYDLGESLAIHGDGPQKIASCNECHGPTNGDHNAEYPRLQGQPAKYLRRQLQLFADSLRGGTENVDLMHPIANKLSEEQIDALALYYSRQ</sequence>
<accession>A0ABP9VQU8</accession>
<evidence type="ECO:0000313" key="9">
    <source>
        <dbReference type="EMBL" id="GAA5505823.1"/>
    </source>
</evidence>
<dbReference type="InterPro" id="IPR050597">
    <property type="entry name" value="Cytochrome_c_Oxidase_Subunit"/>
</dbReference>
<feature type="transmembrane region" description="Helical" evidence="7">
    <location>
        <begin position="14"/>
        <end position="36"/>
    </location>
</feature>
<keyword evidence="10" id="KW-1185">Reference proteome</keyword>
<evidence type="ECO:0000313" key="10">
    <source>
        <dbReference type="Proteomes" id="UP001416858"/>
    </source>
</evidence>
<evidence type="ECO:0000256" key="3">
    <source>
        <dbReference type="ARBA" id="ARBA00022723"/>
    </source>
</evidence>
<keyword evidence="7" id="KW-0812">Transmembrane</keyword>
<evidence type="ECO:0000259" key="8">
    <source>
        <dbReference type="PROSITE" id="PS51007"/>
    </source>
</evidence>
<dbReference type="InterPro" id="IPR009056">
    <property type="entry name" value="Cyt_c-like_dom"/>
</dbReference>
<dbReference type="PANTHER" id="PTHR33751">
    <property type="entry name" value="CBB3-TYPE CYTOCHROME C OXIDASE SUBUNIT FIXP"/>
    <property type="match status" value="1"/>
</dbReference>
<gene>
    <name evidence="9" type="ORF">Rcae01_01271</name>
</gene>
<dbReference type="Proteomes" id="UP001416858">
    <property type="component" value="Unassembled WGS sequence"/>
</dbReference>
<keyword evidence="7" id="KW-0472">Membrane</keyword>
<dbReference type="PROSITE" id="PS51007">
    <property type="entry name" value="CYTC"/>
    <property type="match status" value="3"/>
</dbReference>
<evidence type="ECO:0000256" key="6">
    <source>
        <dbReference type="PROSITE-ProRule" id="PRU00433"/>
    </source>
</evidence>
<name>A0ABP9VQU8_9BACT</name>
<evidence type="ECO:0000256" key="2">
    <source>
        <dbReference type="ARBA" id="ARBA00022617"/>
    </source>
</evidence>
<protein>
    <recommendedName>
        <fullName evidence="8">Cytochrome c domain-containing protein</fullName>
    </recommendedName>
</protein>
<dbReference type="InterPro" id="IPR036909">
    <property type="entry name" value="Cyt_c-like_dom_sf"/>
</dbReference>
<dbReference type="SUPFAM" id="SSF46626">
    <property type="entry name" value="Cytochrome c"/>
    <property type="match status" value="3"/>
</dbReference>
<dbReference type="Pfam" id="PF13442">
    <property type="entry name" value="Cytochrome_CBB3"/>
    <property type="match status" value="3"/>
</dbReference>
<reference evidence="9 10" key="1">
    <citation type="submission" date="2024-02" db="EMBL/GenBank/DDBJ databases">
        <title>Rhodopirellula caenicola NBRC 110016.</title>
        <authorList>
            <person name="Ichikawa N."/>
            <person name="Katano-Makiyama Y."/>
            <person name="Hidaka K."/>
        </authorList>
    </citation>
    <scope>NUCLEOTIDE SEQUENCE [LARGE SCALE GENOMIC DNA]</scope>
    <source>
        <strain evidence="9 10">NBRC 110016</strain>
    </source>
</reference>
<comment type="caution">
    <text evidence="9">The sequence shown here is derived from an EMBL/GenBank/DDBJ whole genome shotgun (WGS) entry which is preliminary data.</text>
</comment>
<evidence type="ECO:0000256" key="5">
    <source>
        <dbReference type="ARBA" id="ARBA00023004"/>
    </source>
</evidence>
<keyword evidence="3 6" id="KW-0479">Metal-binding</keyword>
<dbReference type="RefSeq" id="WP_345682812.1">
    <property type="nucleotide sequence ID" value="NZ_BAABRO010000002.1"/>
</dbReference>
<organism evidence="9 10">
    <name type="scientific">Novipirellula caenicola</name>
    <dbReference type="NCBI Taxonomy" id="1536901"/>
    <lineage>
        <taxon>Bacteria</taxon>
        <taxon>Pseudomonadati</taxon>
        <taxon>Planctomycetota</taxon>
        <taxon>Planctomycetia</taxon>
        <taxon>Pirellulales</taxon>
        <taxon>Pirellulaceae</taxon>
        <taxon>Novipirellula</taxon>
    </lineage>
</organism>
<dbReference type="PANTHER" id="PTHR33751:SF9">
    <property type="entry name" value="CYTOCHROME C4"/>
    <property type="match status" value="1"/>
</dbReference>